<dbReference type="PANTHER" id="PTHR43737">
    <property type="entry name" value="BLL7424 PROTEIN"/>
    <property type="match status" value="1"/>
</dbReference>
<dbReference type="PANTHER" id="PTHR43737:SF1">
    <property type="entry name" value="DUF1501 DOMAIN-CONTAINING PROTEIN"/>
    <property type="match status" value="1"/>
</dbReference>
<evidence type="ECO:0000313" key="2">
    <source>
        <dbReference type="Proteomes" id="UP000676565"/>
    </source>
</evidence>
<protein>
    <submittedName>
        <fullName evidence="1">DUF1501 domain-containing protein</fullName>
    </submittedName>
</protein>
<dbReference type="SUPFAM" id="SSF53649">
    <property type="entry name" value="Alkaline phosphatase-like"/>
    <property type="match status" value="1"/>
</dbReference>
<organism evidence="1 2">
    <name type="scientific">Gemmata palustris</name>
    <dbReference type="NCBI Taxonomy" id="2822762"/>
    <lineage>
        <taxon>Bacteria</taxon>
        <taxon>Pseudomonadati</taxon>
        <taxon>Planctomycetota</taxon>
        <taxon>Planctomycetia</taxon>
        <taxon>Gemmatales</taxon>
        <taxon>Gemmataceae</taxon>
        <taxon>Gemmata</taxon>
    </lineage>
</organism>
<comment type="caution">
    <text evidence="1">The sequence shown here is derived from an EMBL/GenBank/DDBJ whole genome shotgun (WGS) entry which is preliminary data.</text>
</comment>
<proteinExistence type="predicted"/>
<dbReference type="Proteomes" id="UP000676565">
    <property type="component" value="Unassembled WGS sequence"/>
</dbReference>
<dbReference type="InterPro" id="IPR006311">
    <property type="entry name" value="TAT_signal"/>
</dbReference>
<dbReference type="EMBL" id="JAGKQQ010000001">
    <property type="protein sequence ID" value="MBP3960049.1"/>
    <property type="molecule type" value="Genomic_DNA"/>
</dbReference>
<dbReference type="RefSeq" id="WP_210661049.1">
    <property type="nucleotide sequence ID" value="NZ_JAGKQQ010000001.1"/>
</dbReference>
<evidence type="ECO:0000313" key="1">
    <source>
        <dbReference type="EMBL" id="MBP3960049.1"/>
    </source>
</evidence>
<dbReference type="Pfam" id="PF07394">
    <property type="entry name" value="DUF1501"/>
    <property type="match status" value="1"/>
</dbReference>
<keyword evidence="2" id="KW-1185">Reference proteome</keyword>
<accession>A0ABS5C257</accession>
<dbReference type="PROSITE" id="PS51318">
    <property type="entry name" value="TAT"/>
    <property type="match status" value="1"/>
</dbReference>
<name>A0ABS5C257_9BACT</name>
<sequence length="440" mass="47587">MFEVGSFRASLHGVPSRRAFLTGAASAPFALGLSGATAKEHAKAKSVIVLWLWGAPSHLDTFDPKPNAPADIRGPFGTIQTKTPGVRFTELFPKTAARSDRFALVRSHVNFDGDHLKAGSIGLTGMLEGKDAAAPNFGSVLARHRGARDLPSFVTVGRGHPRDVVGPMRGYGGGNWGRNYDPFLVGCTDTGDIDIPALKLLDGLSPAALGDRKKLLGELDALNKRTDARDFEKWNATEKRAYALLTTPEARKALDLTQEKPAVREAYGQTSFGQSCLLARRLAQAGVPYIQVNWSQYVEAMTPNCDFGWDTHIFNFDLLPDRHGPIFDRVFAALLDDLSDRGMLDSTLVLAMGEFGRTPRINGQASRDHWPQCYFSMWAGCGVRGGAVIGDSDKTASAPLTEAVTPGMVGATILELAGMDAQARAELRVLPEARVIHELF</sequence>
<dbReference type="InterPro" id="IPR017850">
    <property type="entry name" value="Alkaline_phosphatase_core_sf"/>
</dbReference>
<dbReference type="InterPro" id="IPR010869">
    <property type="entry name" value="DUF1501"/>
</dbReference>
<gene>
    <name evidence="1" type="ORF">J8F10_32885</name>
</gene>
<reference evidence="1 2" key="1">
    <citation type="submission" date="2021-04" db="EMBL/GenBank/DDBJ databases">
        <authorList>
            <person name="Ivanova A."/>
        </authorList>
    </citation>
    <scope>NUCLEOTIDE SEQUENCE [LARGE SCALE GENOMIC DNA]</scope>
    <source>
        <strain evidence="1 2">G18</strain>
    </source>
</reference>